<dbReference type="PANTHER" id="PTHR43386">
    <property type="entry name" value="OLIGOPEPTIDE TRANSPORT SYSTEM PERMEASE PROTEIN APPC"/>
    <property type="match status" value="1"/>
</dbReference>
<evidence type="ECO:0000313" key="9">
    <source>
        <dbReference type="EMBL" id="SHM61996.1"/>
    </source>
</evidence>
<protein>
    <submittedName>
        <fullName evidence="9">Peptide/nickel transport system permease protein</fullName>
    </submittedName>
</protein>
<sequence>MSVVRALLRSPSGLVGTVLVGVLLGTALLSLFWTPYDPTLVDPRASWVPAFSGDHWLGTDTAGKDILSQLIAGSRITVLVAVLASLIAVLLGVALAILTAVPPRWISESLAHVLDVLIAFPVLLLAMVFAAVFGGSTWTGVTAVGLGLAVIVARVTRAEIMRVMAADYVLAARASGAGIGRIVGRHVLPNVAPTLVVQASLALAIAVLAEAALSYLGYGTPPPTPSWGRLLHEQQPYLTVRPLLVVWPGLVIALTVLGFNLLGDGLRDAIDPQLRRDRTVG</sequence>
<dbReference type="GO" id="GO:0005886">
    <property type="term" value="C:plasma membrane"/>
    <property type="evidence" value="ECO:0007669"/>
    <property type="project" value="UniProtKB-SubCell"/>
</dbReference>
<evidence type="ECO:0000256" key="2">
    <source>
        <dbReference type="ARBA" id="ARBA00022448"/>
    </source>
</evidence>
<feature type="domain" description="ABC transmembrane type-1" evidence="8">
    <location>
        <begin position="74"/>
        <end position="263"/>
    </location>
</feature>
<feature type="transmembrane region" description="Helical" evidence="7">
    <location>
        <begin position="195"/>
        <end position="218"/>
    </location>
</feature>
<proteinExistence type="inferred from homology"/>
<dbReference type="CDD" id="cd06261">
    <property type="entry name" value="TM_PBP2"/>
    <property type="match status" value="1"/>
</dbReference>
<keyword evidence="10" id="KW-1185">Reference proteome</keyword>
<dbReference type="PANTHER" id="PTHR43386:SF25">
    <property type="entry name" value="PEPTIDE ABC TRANSPORTER PERMEASE PROTEIN"/>
    <property type="match status" value="1"/>
</dbReference>
<evidence type="ECO:0000259" key="8">
    <source>
        <dbReference type="PROSITE" id="PS50928"/>
    </source>
</evidence>
<dbReference type="PROSITE" id="PS50928">
    <property type="entry name" value="ABC_TM1"/>
    <property type="match status" value="1"/>
</dbReference>
<evidence type="ECO:0000256" key="7">
    <source>
        <dbReference type="RuleBase" id="RU363032"/>
    </source>
</evidence>
<dbReference type="InterPro" id="IPR050366">
    <property type="entry name" value="BP-dependent_transpt_permease"/>
</dbReference>
<dbReference type="Pfam" id="PF00528">
    <property type="entry name" value="BPD_transp_1"/>
    <property type="match status" value="1"/>
</dbReference>
<feature type="transmembrane region" description="Helical" evidence="7">
    <location>
        <begin position="138"/>
        <end position="156"/>
    </location>
</feature>
<keyword evidence="4 7" id="KW-0812">Transmembrane</keyword>
<name>A0A1M7K9Q4_9ACTN</name>
<organism evidence="9 10">
    <name type="scientific">Cryptosporangium aurantiacum</name>
    <dbReference type="NCBI Taxonomy" id="134849"/>
    <lineage>
        <taxon>Bacteria</taxon>
        <taxon>Bacillati</taxon>
        <taxon>Actinomycetota</taxon>
        <taxon>Actinomycetes</taxon>
        <taxon>Cryptosporangiales</taxon>
        <taxon>Cryptosporangiaceae</taxon>
        <taxon>Cryptosporangium</taxon>
    </lineage>
</organism>
<keyword evidence="5 7" id="KW-1133">Transmembrane helix</keyword>
<evidence type="ECO:0000256" key="3">
    <source>
        <dbReference type="ARBA" id="ARBA00022475"/>
    </source>
</evidence>
<evidence type="ECO:0000256" key="1">
    <source>
        <dbReference type="ARBA" id="ARBA00004651"/>
    </source>
</evidence>
<dbReference type="STRING" id="134849.SAMN05443668_1011051"/>
<dbReference type="AlphaFoldDB" id="A0A1M7K9Q4"/>
<keyword evidence="3" id="KW-1003">Cell membrane</keyword>
<feature type="transmembrane region" description="Helical" evidence="7">
    <location>
        <begin position="12"/>
        <end position="33"/>
    </location>
</feature>
<reference evidence="9 10" key="1">
    <citation type="submission" date="2016-11" db="EMBL/GenBank/DDBJ databases">
        <authorList>
            <person name="Jaros S."/>
            <person name="Januszkiewicz K."/>
            <person name="Wedrychowicz H."/>
        </authorList>
    </citation>
    <scope>NUCLEOTIDE SEQUENCE [LARGE SCALE GENOMIC DNA]</scope>
    <source>
        <strain evidence="9 10">DSM 46144</strain>
    </source>
</reference>
<feature type="transmembrane region" description="Helical" evidence="7">
    <location>
        <begin position="113"/>
        <end position="132"/>
    </location>
</feature>
<accession>A0A1M7K9Q4</accession>
<dbReference type="RefSeq" id="WP_073251906.1">
    <property type="nucleotide sequence ID" value="NZ_FRCS01000001.1"/>
</dbReference>
<feature type="transmembrane region" description="Helical" evidence="7">
    <location>
        <begin position="238"/>
        <end position="262"/>
    </location>
</feature>
<dbReference type="InterPro" id="IPR000515">
    <property type="entry name" value="MetI-like"/>
</dbReference>
<dbReference type="InterPro" id="IPR035906">
    <property type="entry name" value="MetI-like_sf"/>
</dbReference>
<feature type="transmembrane region" description="Helical" evidence="7">
    <location>
        <begin position="76"/>
        <end position="101"/>
    </location>
</feature>
<keyword evidence="2 7" id="KW-0813">Transport</keyword>
<dbReference type="GO" id="GO:0055085">
    <property type="term" value="P:transmembrane transport"/>
    <property type="evidence" value="ECO:0007669"/>
    <property type="project" value="InterPro"/>
</dbReference>
<comment type="subcellular location">
    <subcellularLocation>
        <location evidence="1 7">Cell membrane</location>
        <topology evidence="1 7">Multi-pass membrane protein</topology>
    </subcellularLocation>
</comment>
<dbReference type="EMBL" id="FRCS01000001">
    <property type="protein sequence ID" value="SHM61996.1"/>
    <property type="molecule type" value="Genomic_DNA"/>
</dbReference>
<keyword evidence="6 7" id="KW-0472">Membrane</keyword>
<evidence type="ECO:0000256" key="6">
    <source>
        <dbReference type="ARBA" id="ARBA00023136"/>
    </source>
</evidence>
<evidence type="ECO:0000256" key="5">
    <source>
        <dbReference type="ARBA" id="ARBA00022989"/>
    </source>
</evidence>
<comment type="similarity">
    <text evidence="7">Belongs to the binding-protein-dependent transport system permease family.</text>
</comment>
<evidence type="ECO:0000256" key="4">
    <source>
        <dbReference type="ARBA" id="ARBA00022692"/>
    </source>
</evidence>
<dbReference type="Gene3D" id="1.10.3720.10">
    <property type="entry name" value="MetI-like"/>
    <property type="match status" value="1"/>
</dbReference>
<dbReference type="OrthoDB" id="9812701at2"/>
<dbReference type="Proteomes" id="UP000184440">
    <property type="component" value="Unassembled WGS sequence"/>
</dbReference>
<evidence type="ECO:0000313" key="10">
    <source>
        <dbReference type="Proteomes" id="UP000184440"/>
    </source>
</evidence>
<dbReference type="SUPFAM" id="SSF161098">
    <property type="entry name" value="MetI-like"/>
    <property type="match status" value="1"/>
</dbReference>
<gene>
    <name evidence="9" type="ORF">SAMN05443668_1011051</name>
</gene>